<evidence type="ECO:0000256" key="2">
    <source>
        <dbReference type="ARBA" id="ARBA00022741"/>
    </source>
</evidence>
<sequence length="615" mass="69246">MSLVPYKEGSVILDDPRSRSLVIVHPSNGSLEFFQQVFDLENAASGSSWDQKTTAAIASFVCPQCGTEFNPAVGVASPVDEESIQEDESMKELPVARSIGSRSDLPRKYFKLLESSHRHYSLDQGRATLGPQHQYFIPDSLFIPGYYRKFFKTLSLLGNGARGSVYKVVHKIGDIDLGIFALKKIPIGNDMEWFQKCIREVKALSSLTHRSVNLITYNHVWLEMNTACGLLRTLDGREPDAMEDIPCIFILQQYCSGGNLEDYILKDVFHKFQDLQSPEERKKRFLYKRKHPNESLGLSTGQILSITKDIAIGLQELHDIGLIHRDLKPSNCLLLEENTKKSVIQEYNPTIVIGDLGECQIDGESRTATGATGTLEFTAPEVIIPGTGHHKPTNYNEYTFASDMYSLGMICYFIVFGELPFKSQLEIGELKQNIMMFTLDKNALMEMHNERNLKPIDSRIFELMELLLSQNVNERLTAAEVVTMIESISESTAEEKSEKEACSNEIAILHKDEVVPSKDDLLEKHSIEYVDPSAERSSSIAKRSKLAHSKKILCVTINLALTAFTISSSNDMSLVCYISLVLFGMSVTSSLKDQKWFLAIFGCLALRHQWIRFHK</sequence>
<dbReference type="InterPro" id="IPR011009">
    <property type="entry name" value="Kinase-like_dom_sf"/>
</dbReference>
<dbReference type="PROSITE" id="PS50011">
    <property type="entry name" value="PROTEIN_KINASE_DOM"/>
    <property type="match status" value="1"/>
</dbReference>
<dbReference type="GO" id="GO:0005634">
    <property type="term" value="C:nucleus"/>
    <property type="evidence" value="ECO:0007669"/>
    <property type="project" value="TreeGrafter"/>
</dbReference>
<reference evidence="7 8" key="1">
    <citation type="journal article" date="2011" name="Proc. Natl. Acad. Sci. U.S.A.">
        <title>Evolutionary erosion of yeast sex chromosomes by mating-type switching accidents.</title>
        <authorList>
            <person name="Gordon J.L."/>
            <person name="Armisen D."/>
            <person name="Proux-Wera E."/>
            <person name="Oheigeartaigh S.S."/>
            <person name="Byrne K.P."/>
            <person name="Wolfe K.H."/>
        </authorList>
    </citation>
    <scope>NUCLEOTIDE SEQUENCE [LARGE SCALE GENOMIC DNA]</scope>
    <source>
        <strain evidence="8">ATCC 10662 / CBS 1146 / NBRC 0425 / NCYC 2629 / NRRL Y-866</strain>
    </source>
</reference>
<dbReference type="eggNOG" id="KOG0032">
    <property type="taxonomic scope" value="Eukaryota"/>
</dbReference>
<dbReference type="PANTHER" id="PTHR11042">
    <property type="entry name" value="EUKARYOTIC TRANSLATION INITIATION FACTOR 2-ALPHA KINASE EIF2-ALPHA KINASE -RELATED"/>
    <property type="match status" value="1"/>
</dbReference>
<dbReference type="Gene3D" id="1.10.510.10">
    <property type="entry name" value="Transferase(Phosphotransferase) domain 1"/>
    <property type="match status" value="1"/>
</dbReference>
<dbReference type="Proteomes" id="UP000005627">
    <property type="component" value="Chromosome 4"/>
</dbReference>
<keyword evidence="1" id="KW-0808">Transferase</keyword>
<protein>
    <recommendedName>
        <fullName evidence="6">Protein kinase domain-containing protein</fullName>
    </recommendedName>
</protein>
<dbReference type="OrthoDB" id="1405469at2759"/>
<proteinExistence type="inferred from homology"/>
<dbReference type="FunCoup" id="G8ZT33">
    <property type="interactions" value="269"/>
</dbReference>
<dbReference type="KEGG" id="tdl:TDEL_0D01930"/>
<dbReference type="AlphaFoldDB" id="G8ZT33"/>
<name>G8ZT33_TORDE</name>
<evidence type="ECO:0000313" key="8">
    <source>
        <dbReference type="Proteomes" id="UP000005627"/>
    </source>
</evidence>
<evidence type="ECO:0000256" key="5">
    <source>
        <dbReference type="ARBA" id="ARBA00037982"/>
    </source>
</evidence>
<dbReference type="STRING" id="1076872.G8ZT33"/>
<dbReference type="GO" id="GO:0005737">
    <property type="term" value="C:cytoplasm"/>
    <property type="evidence" value="ECO:0007669"/>
    <property type="project" value="TreeGrafter"/>
</dbReference>
<keyword evidence="3" id="KW-0418">Kinase</keyword>
<evidence type="ECO:0000313" key="7">
    <source>
        <dbReference type="EMBL" id="CCE91777.1"/>
    </source>
</evidence>
<dbReference type="InterPro" id="IPR000719">
    <property type="entry name" value="Prot_kinase_dom"/>
</dbReference>
<evidence type="ECO:0000256" key="4">
    <source>
        <dbReference type="ARBA" id="ARBA00022840"/>
    </source>
</evidence>
<evidence type="ECO:0000256" key="1">
    <source>
        <dbReference type="ARBA" id="ARBA00022679"/>
    </source>
</evidence>
<dbReference type="SMART" id="SM00220">
    <property type="entry name" value="S_TKc"/>
    <property type="match status" value="1"/>
</dbReference>
<feature type="domain" description="Protein kinase" evidence="6">
    <location>
        <begin position="151"/>
        <end position="488"/>
    </location>
</feature>
<dbReference type="Pfam" id="PF00069">
    <property type="entry name" value="Pkinase"/>
    <property type="match status" value="1"/>
</dbReference>
<dbReference type="InterPro" id="IPR050339">
    <property type="entry name" value="CC_SR_Kinase"/>
</dbReference>
<dbReference type="EMBL" id="HE616745">
    <property type="protein sequence ID" value="CCE91777.1"/>
    <property type="molecule type" value="Genomic_DNA"/>
</dbReference>
<dbReference type="PANTHER" id="PTHR11042:SF138">
    <property type="entry name" value="SERINE_THREONINE-PROTEIN KINASE IKS1-RELATED"/>
    <property type="match status" value="1"/>
</dbReference>
<comment type="similarity">
    <text evidence="5">Belongs to the protein kinase superfamily. Ser/Thr protein kinase family. GCN2 subfamily.</text>
</comment>
<organism evidence="7 8">
    <name type="scientific">Torulaspora delbrueckii</name>
    <name type="common">Yeast</name>
    <name type="synonym">Candida colliculosa</name>
    <dbReference type="NCBI Taxonomy" id="4950"/>
    <lineage>
        <taxon>Eukaryota</taxon>
        <taxon>Fungi</taxon>
        <taxon>Dikarya</taxon>
        <taxon>Ascomycota</taxon>
        <taxon>Saccharomycotina</taxon>
        <taxon>Saccharomycetes</taxon>
        <taxon>Saccharomycetales</taxon>
        <taxon>Saccharomycetaceae</taxon>
        <taxon>Torulaspora</taxon>
    </lineage>
</organism>
<keyword evidence="8" id="KW-1185">Reference proteome</keyword>
<evidence type="ECO:0000256" key="3">
    <source>
        <dbReference type="ARBA" id="ARBA00022777"/>
    </source>
</evidence>
<keyword evidence="2" id="KW-0547">Nucleotide-binding</keyword>
<dbReference type="GeneID" id="11502212"/>
<dbReference type="InParanoid" id="G8ZT33"/>
<dbReference type="GO" id="GO:0004672">
    <property type="term" value="F:protein kinase activity"/>
    <property type="evidence" value="ECO:0007669"/>
    <property type="project" value="InterPro"/>
</dbReference>
<dbReference type="GO" id="GO:0005524">
    <property type="term" value="F:ATP binding"/>
    <property type="evidence" value="ECO:0007669"/>
    <property type="project" value="UniProtKB-KW"/>
</dbReference>
<dbReference type="PROSITE" id="PS00108">
    <property type="entry name" value="PROTEIN_KINASE_ST"/>
    <property type="match status" value="1"/>
</dbReference>
<dbReference type="RefSeq" id="XP_003680988.1">
    <property type="nucleotide sequence ID" value="XM_003680940.1"/>
</dbReference>
<dbReference type="HOGENOM" id="CLU_010228_2_1_1"/>
<dbReference type="Gene3D" id="3.30.200.20">
    <property type="entry name" value="Phosphorylase Kinase, domain 1"/>
    <property type="match status" value="1"/>
</dbReference>
<keyword evidence="4" id="KW-0067">ATP-binding</keyword>
<gene>
    <name evidence="7" type="primary">TDEL0D01930</name>
    <name evidence="7" type="ORF">TDEL_0D01930</name>
</gene>
<accession>G8ZT33</accession>
<evidence type="ECO:0000259" key="6">
    <source>
        <dbReference type="PROSITE" id="PS50011"/>
    </source>
</evidence>
<dbReference type="InterPro" id="IPR008271">
    <property type="entry name" value="Ser/Thr_kinase_AS"/>
</dbReference>
<dbReference type="SUPFAM" id="SSF56112">
    <property type="entry name" value="Protein kinase-like (PK-like)"/>
    <property type="match status" value="1"/>
</dbReference>